<feature type="compositionally biased region" description="Low complexity" evidence="1">
    <location>
        <begin position="1"/>
        <end position="17"/>
    </location>
</feature>
<name>A0ABQ3Z7J2_9ACTN</name>
<proteinExistence type="predicted"/>
<keyword evidence="4" id="KW-1185">Reference proteome</keyword>
<evidence type="ECO:0008006" key="5">
    <source>
        <dbReference type="Google" id="ProtNLM"/>
    </source>
</evidence>
<evidence type="ECO:0000313" key="4">
    <source>
        <dbReference type="Proteomes" id="UP000637628"/>
    </source>
</evidence>
<gene>
    <name evidence="3" type="ORF">Adu01nite_71600</name>
</gene>
<organism evidence="3 4">
    <name type="scientific">Paractinoplanes durhamensis</name>
    <dbReference type="NCBI Taxonomy" id="113563"/>
    <lineage>
        <taxon>Bacteria</taxon>
        <taxon>Bacillati</taxon>
        <taxon>Actinomycetota</taxon>
        <taxon>Actinomycetes</taxon>
        <taxon>Micromonosporales</taxon>
        <taxon>Micromonosporaceae</taxon>
        <taxon>Paractinoplanes</taxon>
    </lineage>
</organism>
<comment type="caution">
    <text evidence="3">The sequence shown here is derived from an EMBL/GenBank/DDBJ whole genome shotgun (WGS) entry which is preliminary data.</text>
</comment>
<feature type="transmembrane region" description="Helical" evidence="2">
    <location>
        <begin position="78"/>
        <end position="99"/>
    </location>
</feature>
<dbReference type="Proteomes" id="UP000637628">
    <property type="component" value="Unassembled WGS sequence"/>
</dbReference>
<keyword evidence="2" id="KW-0472">Membrane</keyword>
<dbReference type="RefSeq" id="WP_203733698.1">
    <property type="nucleotide sequence ID" value="NZ_BAAATX010000027.1"/>
</dbReference>
<accession>A0ABQ3Z7J2</accession>
<evidence type="ECO:0000256" key="2">
    <source>
        <dbReference type="SAM" id="Phobius"/>
    </source>
</evidence>
<evidence type="ECO:0000256" key="1">
    <source>
        <dbReference type="SAM" id="MobiDB-lite"/>
    </source>
</evidence>
<reference evidence="3 4" key="1">
    <citation type="submission" date="2021-01" db="EMBL/GenBank/DDBJ databases">
        <title>Whole genome shotgun sequence of Actinoplanes durhamensis NBRC 14914.</title>
        <authorList>
            <person name="Komaki H."/>
            <person name="Tamura T."/>
        </authorList>
    </citation>
    <scope>NUCLEOTIDE SEQUENCE [LARGE SCALE GENOMIC DNA]</scope>
    <source>
        <strain evidence="3 4">NBRC 14914</strain>
    </source>
</reference>
<dbReference type="EMBL" id="BOML01000058">
    <property type="protein sequence ID" value="GIE05810.1"/>
    <property type="molecule type" value="Genomic_DNA"/>
</dbReference>
<keyword evidence="2" id="KW-0812">Transmembrane</keyword>
<feature type="region of interest" description="Disordered" evidence="1">
    <location>
        <begin position="1"/>
        <end position="24"/>
    </location>
</feature>
<keyword evidence="2" id="KW-1133">Transmembrane helix</keyword>
<evidence type="ECO:0000313" key="3">
    <source>
        <dbReference type="EMBL" id="GIE05810.1"/>
    </source>
</evidence>
<protein>
    <recommendedName>
        <fullName evidence="5">Thioredoxin domain-containing protein</fullName>
    </recommendedName>
</protein>
<sequence>MAGPSDNGGWSSDGSSPEDLPDFPEEWGVIVIPDDLSELSDEVEAVRAELREAKTQSHFADHPLLRALRKIANGAVRAPVLIISMAVLVTVASLFASAWPGPARQPATQRTASTTTTRPTALPALELVNADGQAVSLRQELPAVILLIDGCDCAALVADTIDAVRPEIAVITVSGMFTASAGTIPPTGATPQAQGKAVRVLHDPSGNVREQLKLAAPDGTAAALLVSRGGEIIRTDARTASVETFRPDLARL</sequence>